<proteinExistence type="predicted"/>
<gene>
    <name evidence="2" type="ORF">DPX39_000075000</name>
</gene>
<reference evidence="2 3" key="1">
    <citation type="submission" date="2018-09" db="EMBL/GenBank/DDBJ databases">
        <title>whole genome sequence of T. equiperdum IVM-t1 strain.</title>
        <authorList>
            <person name="Suganuma K."/>
        </authorList>
    </citation>
    <scope>NUCLEOTIDE SEQUENCE [LARGE SCALE GENOMIC DNA]</scope>
    <source>
        <strain evidence="2 3">IVM-t1</strain>
    </source>
</reference>
<organism evidence="2 3">
    <name type="scientific">Trypanosoma brucei equiperdum</name>
    <dbReference type="NCBI Taxonomy" id="630700"/>
    <lineage>
        <taxon>Eukaryota</taxon>
        <taxon>Discoba</taxon>
        <taxon>Euglenozoa</taxon>
        <taxon>Kinetoplastea</taxon>
        <taxon>Metakinetoplastina</taxon>
        <taxon>Trypanosomatida</taxon>
        <taxon>Trypanosomatidae</taxon>
        <taxon>Trypanosoma</taxon>
    </lineage>
</organism>
<comment type="caution">
    <text evidence="2">The sequence shown here is derived from an EMBL/GenBank/DDBJ whole genome shotgun (WGS) entry which is preliminary data.</text>
</comment>
<accession>A0A3L6KPY7</accession>
<dbReference type="Proteomes" id="UP000266743">
    <property type="component" value="Unassembled WGS sequence"/>
</dbReference>
<dbReference type="EMBL" id="QSBY01000018">
    <property type="protein sequence ID" value="RHW66799.1"/>
    <property type="molecule type" value="Genomic_DNA"/>
</dbReference>
<dbReference type="AlphaFoldDB" id="A0A3L6KPY7"/>
<evidence type="ECO:0000313" key="3">
    <source>
        <dbReference type="Proteomes" id="UP000266743"/>
    </source>
</evidence>
<sequence length="316" mass="36270">MKHCEVQPQTGSREIKRQRELEENASIPTKGSRATETRGHPVNDPVGTSEPLQCTQCGFVSQSKGGTTPNTKIQHRRGHPLDSNAGTKRSRSITEQEVSLIWNTVTIGVNDTCCTQCRHTHVSKDSLTEHFGGMHRQHPFSVAKESPPPLRSFNVRGFHLHFTFVNRNKMSHSISGSSIHRHQKHEICVERKHIHSNECEGNPTHILVRSSLKSLHRYFGLEGENMQKIVFSKNLAQFLLEIEKPLILFQPVLSSFERNTPIKENRLHKKLPTPLNENCKLHYALLRLAQKKKEEEKAFHCQVNCFHHYRRPRTKS</sequence>
<feature type="region of interest" description="Disordered" evidence="1">
    <location>
        <begin position="1"/>
        <end position="92"/>
    </location>
</feature>
<name>A0A3L6KPY7_9TRYP</name>
<evidence type="ECO:0000256" key="1">
    <source>
        <dbReference type="SAM" id="MobiDB-lite"/>
    </source>
</evidence>
<feature type="compositionally biased region" description="Polar residues" evidence="1">
    <location>
        <begin position="50"/>
        <end position="72"/>
    </location>
</feature>
<evidence type="ECO:0000313" key="2">
    <source>
        <dbReference type="EMBL" id="RHW66799.1"/>
    </source>
</evidence>
<feature type="compositionally biased region" description="Basic and acidic residues" evidence="1">
    <location>
        <begin position="13"/>
        <end position="22"/>
    </location>
</feature>
<protein>
    <submittedName>
        <fullName evidence="2">Uncharacterized protein</fullName>
    </submittedName>
</protein>